<reference evidence="3" key="2">
    <citation type="journal article" date="2023" name="IMA Fungus">
        <title>Comparative genomic study of the Penicillium genus elucidates a diverse pangenome and 15 lateral gene transfer events.</title>
        <authorList>
            <person name="Petersen C."/>
            <person name="Sorensen T."/>
            <person name="Nielsen M.R."/>
            <person name="Sondergaard T.E."/>
            <person name="Sorensen J.L."/>
            <person name="Fitzpatrick D.A."/>
            <person name="Frisvad J.C."/>
            <person name="Nielsen K.L."/>
        </authorList>
    </citation>
    <scope>NUCLEOTIDE SEQUENCE</scope>
    <source>
        <strain evidence="3">IBT 20477</strain>
    </source>
</reference>
<evidence type="ECO:0000256" key="1">
    <source>
        <dbReference type="ARBA" id="ARBA00008072"/>
    </source>
</evidence>
<comment type="caution">
    <text evidence="3">The sequence shown here is derived from an EMBL/GenBank/DDBJ whole genome shotgun (WGS) entry which is preliminary data.</text>
</comment>
<evidence type="ECO:0000256" key="2">
    <source>
        <dbReference type="ARBA" id="ARBA00023002"/>
    </source>
</evidence>
<dbReference type="OrthoDB" id="9992527at2759"/>
<dbReference type="InterPro" id="IPR036291">
    <property type="entry name" value="NAD(P)-bd_dom_sf"/>
</dbReference>
<dbReference type="AlphaFoldDB" id="A0A9W9IWT8"/>
<evidence type="ECO:0000313" key="4">
    <source>
        <dbReference type="Proteomes" id="UP001150942"/>
    </source>
</evidence>
<name>A0A9W9IWT8_9EURO</name>
<proteinExistence type="inferred from homology"/>
<evidence type="ECO:0000313" key="3">
    <source>
        <dbReference type="EMBL" id="KAJ5186509.1"/>
    </source>
</evidence>
<keyword evidence="4" id="KW-1185">Reference proteome</keyword>
<dbReference type="SUPFAM" id="SSF50129">
    <property type="entry name" value="GroES-like"/>
    <property type="match status" value="1"/>
</dbReference>
<dbReference type="InterPro" id="IPR011032">
    <property type="entry name" value="GroES-like_sf"/>
</dbReference>
<dbReference type="Gene3D" id="3.40.50.720">
    <property type="entry name" value="NAD(P)-binding Rossmann-like Domain"/>
    <property type="match status" value="1"/>
</dbReference>
<dbReference type="Gene3D" id="3.90.180.10">
    <property type="entry name" value="Medium-chain alcohol dehydrogenases, catalytic domain"/>
    <property type="match status" value="1"/>
</dbReference>
<reference evidence="3" key="1">
    <citation type="submission" date="2022-11" db="EMBL/GenBank/DDBJ databases">
        <authorList>
            <person name="Petersen C."/>
        </authorList>
    </citation>
    <scope>NUCLEOTIDE SEQUENCE</scope>
    <source>
        <strain evidence="3">IBT 20477</strain>
    </source>
</reference>
<dbReference type="InterPro" id="IPR047122">
    <property type="entry name" value="Trans-enoyl_RdTase-like"/>
</dbReference>
<sequence>MLVRWSELGMAWFTDEMLGTEQQVSGFVHSGQYHEVGSFAEYLKVDGELAWHIPQMIADSKAANYGILAVTAMFVLVYLDVAWENIVSGTIRQSPADPSILIYSSGSNVGLFAIQLTKRTGLHVIITALRRSFDLVKRYGTDSVLDYQSPAAASEISEAYPNIIKSLD</sequence>
<keyword evidence="2" id="KW-0560">Oxidoreductase</keyword>
<organism evidence="3 4">
    <name type="scientific">Penicillium cf. viridicatum</name>
    <dbReference type="NCBI Taxonomy" id="2972119"/>
    <lineage>
        <taxon>Eukaryota</taxon>
        <taxon>Fungi</taxon>
        <taxon>Dikarya</taxon>
        <taxon>Ascomycota</taxon>
        <taxon>Pezizomycotina</taxon>
        <taxon>Eurotiomycetes</taxon>
        <taxon>Eurotiomycetidae</taxon>
        <taxon>Eurotiales</taxon>
        <taxon>Aspergillaceae</taxon>
        <taxon>Penicillium</taxon>
    </lineage>
</organism>
<dbReference type="GO" id="GO:0016651">
    <property type="term" value="F:oxidoreductase activity, acting on NAD(P)H"/>
    <property type="evidence" value="ECO:0007669"/>
    <property type="project" value="InterPro"/>
</dbReference>
<gene>
    <name evidence="3" type="ORF">N7449_011273</name>
</gene>
<evidence type="ECO:0008006" key="5">
    <source>
        <dbReference type="Google" id="ProtNLM"/>
    </source>
</evidence>
<dbReference type="PANTHER" id="PTHR45348:SF7">
    <property type="entry name" value="ZINC BINDING OXIDOREDUCTASE, PUTATIVE-RELATED"/>
    <property type="match status" value="1"/>
</dbReference>
<dbReference type="SUPFAM" id="SSF51735">
    <property type="entry name" value="NAD(P)-binding Rossmann-fold domains"/>
    <property type="match status" value="1"/>
</dbReference>
<dbReference type="EMBL" id="JAPQKQ010000008">
    <property type="protein sequence ID" value="KAJ5186509.1"/>
    <property type="molecule type" value="Genomic_DNA"/>
</dbReference>
<dbReference type="Proteomes" id="UP001150942">
    <property type="component" value="Unassembled WGS sequence"/>
</dbReference>
<accession>A0A9W9IWT8</accession>
<protein>
    <recommendedName>
        <fullName evidence="5">Alcohol dehydrogenase-like C-terminal domain-containing protein</fullName>
    </recommendedName>
</protein>
<dbReference type="PANTHER" id="PTHR45348">
    <property type="entry name" value="HYPOTHETICAL OXIDOREDUCTASE (EUROFUNG)"/>
    <property type="match status" value="1"/>
</dbReference>
<comment type="similarity">
    <text evidence="1">Belongs to the zinc-containing alcohol dehydrogenase family.</text>
</comment>